<gene>
    <name evidence="1" type="ORF">ANCCAN_25967</name>
</gene>
<evidence type="ECO:0000313" key="2">
    <source>
        <dbReference type="Proteomes" id="UP000252519"/>
    </source>
</evidence>
<name>A0A368FBK5_ANCCA</name>
<evidence type="ECO:0000313" key="1">
    <source>
        <dbReference type="EMBL" id="RCN28290.1"/>
    </source>
</evidence>
<dbReference type="EMBL" id="JOJR01002777">
    <property type="protein sequence ID" value="RCN28290.1"/>
    <property type="molecule type" value="Genomic_DNA"/>
</dbReference>
<proteinExistence type="predicted"/>
<protein>
    <submittedName>
        <fullName evidence="1">Uncharacterized protein</fullName>
    </submittedName>
</protein>
<dbReference type="AlphaFoldDB" id="A0A368FBK5"/>
<accession>A0A368FBK5</accession>
<reference evidence="1 2" key="1">
    <citation type="submission" date="2014-10" db="EMBL/GenBank/DDBJ databases">
        <title>Draft genome of the hookworm Ancylostoma caninum.</title>
        <authorList>
            <person name="Mitreva M."/>
        </authorList>
    </citation>
    <scope>NUCLEOTIDE SEQUENCE [LARGE SCALE GENOMIC DNA]</scope>
    <source>
        <strain evidence="1 2">Baltimore</strain>
    </source>
</reference>
<organism evidence="1 2">
    <name type="scientific">Ancylostoma caninum</name>
    <name type="common">Dog hookworm</name>
    <dbReference type="NCBI Taxonomy" id="29170"/>
    <lineage>
        <taxon>Eukaryota</taxon>
        <taxon>Metazoa</taxon>
        <taxon>Ecdysozoa</taxon>
        <taxon>Nematoda</taxon>
        <taxon>Chromadorea</taxon>
        <taxon>Rhabditida</taxon>
        <taxon>Rhabditina</taxon>
        <taxon>Rhabditomorpha</taxon>
        <taxon>Strongyloidea</taxon>
        <taxon>Ancylostomatidae</taxon>
        <taxon>Ancylostomatinae</taxon>
        <taxon>Ancylostoma</taxon>
    </lineage>
</organism>
<comment type="caution">
    <text evidence="1">The sequence shown here is derived from an EMBL/GenBank/DDBJ whole genome shotgun (WGS) entry which is preliminary data.</text>
</comment>
<sequence>MAMLYADYVTMQLIYMLLTWSNLGEWNRRGSSRWLMIRMVCTVECLLPKIQTSCT</sequence>
<keyword evidence="2" id="KW-1185">Reference proteome</keyword>
<dbReference type="Proteomes" id="UP000252519">
    <property type="component" value="Unassembled WGS sequence"/>
</dbReference>